<sequence>SRADSPRRRASERKRRQKELTDADAQVEEAWKAEAKDSILEANSISEMFWAAEEHIDDDWLGGVDELPGNIYRIAALGTLTSQFSEKDADPTDTFRRLVRVVGCITIFLIQLCGPPLLIASVYFDWGIIRDNDIHWRDWEPSFSDWQAIKTTKVLSTLFLFVFSINGLYVILQEKQSWAKIYKTFRYLKHNTPNMDVRGEPFLILGPIVNSWVVLLTSIASFTILGASFSPRNVLFDALGLLFLYNLDDINSDLGFVSADDWDGLRLGWIYQEMVVPNYSPSVSSDEQPAYNAEDIGPTGRSVLRLYDVVSMLLLACALVMPAVALITPFLAIVPVGFE</sequence>
<evidence type="ECO:0000256" key="1">
    <source>
        <dbReference type="SAM" id="MobiDB-lite"/>
    </source>
</evidence>
<feature type="non-terminal residue" evidence="3">
    <location>
        <position position="1"/>
    </location>
</feature>
<evidence type="ECO:0000313" key="4">
    <source>
        <dbReference type="Proteomes" id="UP001189429"/>
    </source>
</evidence>
<comment type="caution">
    <text evidence="3">The sequence shown here is derived from an EMBL/GenBank/DDBJ whole genome shotgun (WGS) entry which is preliminary data.</text>
</comment>
<feature type="transmembrane region" description="Helical" evidence="2">
    <location>
        <begin position="154"/>
        <end position="172"/>
    </location>
</feature>
<reference evidence="3" key="1">
    <citation type="submission" date="2023-10" db="EMBL/GenBank/DDBJ databases">
        <authorList>
            <person name="Chen Y."/>
            <person name="Shah S."/>
            <person name="Dougan E. K."/>
            <person name="Thang M."/>
            <person name="Chan C."/>
        </authorList>
    </citation>
    <scope>NUCLEOTIDE SEQUENCE [LARGE SCALE GENOMIC DNA]</scope>
</reference>
<dbReference type="Proteomes" id="UP001189429">
    <property type="component" value="Unassembled WGS sequence"/>
</dbReference>
<feature type="transmembrane region" description="Helical" evidence="2">
    <location>
        <begin position="312"/>
        <end position="338"/>
    </location>
</feature>
<keyword evidence="2" id="KW-1133">Transmembrane helix</keyword>
<keyword evidence="4" id="KW-1185">Reference proteome</keyword>
<protein>
    <submittedName>
        <fullName evidence="3">Uncharacterized protein</fullName>
    </submittedName>
</protein>
<accession>A0ABN9V4C5</accession>
<gene>
    <name evidence="3" type="ORF">PCOR1329_LOCUS54543</name>
</gene>
<keyword evidence="2" id="KW-0472">Membrane</keyword>
<feature type="transmembrane region" description="Helical" evidence="2">
    <location>
        <begin position="101"/>
        <end position="124"/>
    </location>
</feature>
<dbReference type="EMBL" id="CAUYUJ010016668">
    <property type="protein sequence ID" value="CAK0867667.1"/>
    <property type="molecule type" value="Genomic_DNA"/>
</dbReference>
<proteinExistence type="predicted"/>
<evidence type="ECO:0000256" key="2">
    <source>
        <dbReference type="SAM" id="Phobius"/>
    </source>
</evidence>
<evidence type="ECO:0000313" key="3">
    <source>
        <dbReference type="EMBL" id="CAK0867667.1"/>
    </source>
</evidence>
<keyword evidence="2" id="KW-0812">Transmembrane</keyword>
<feature type="region of interest" description="Disordered" evidence="1">
    <location>
        <begin position="1"/>
        <end position="21"/>
    </location>
</feature>
<feature type="transmembrane region" description="Helical" evidence="2">
    <location>
        <begin position="202"/>
        <end position="229"/>
    </location>
</feature>
<organism evidence="3 4">
    <name type="scientific">Prorocentrum cordatum</name>
    <dbReference type="NCBI Taxonomy" id="2364126"/>
    <lineage>
        <taxon>Eukaryota</taxon>
        <taxon>Sar</taxon>
        <taxon>Alveolata</taxon>
        <taxon>Dinophyceae</taxon>
        <taxon>Prorocentrales</taxon>
        <taxon>Prorocentraceae</taxon>
        <taxon>Prorocentrum</taxon>
    </lineage>
</organism>
<name>A0ABN9V4C5_9DINO</name>